<dbReference type="Proteomes" id="UP000676409">
    <property type="component" value="Chromosome"/>
</dbReference>
<dbReference type="EMBL" id="CP073078">
    <property type="protein sequence ID" value="QUD88723.1"/>
    <property type="molecule type" value="Genomic_DNA"/>
</dbReference>
<reference evidence="1" key="1">
    <citation type="submission" date="2021-04" db="EMBL/GenBank/DDBJ databases">
        <title>The complete genome sequence of Caulobacter sp. S6.</title>
        <authorList>
            <person name="Tang Y."/>
            <person name="Ouyang W."/>
            <person name="Liu Q."/>
            <person name="Huang B."/>
            <person name="Guo Z."/>
            <person name="Lei P."/>
        </authorList>
    </citation>
    <scope>NUCLEOTIDE SEQUENCE</scope>
    <source>
        <strain evidence="1">S6</strain>
    </source>
</reference>
<dbReference type="Gene3D" id="3.40.50.12370">
    <property type="match status" value="1"/>
</dbReference>
<evidence type="ECO:0000313" key="2">
    <source>
        <dbReference type="Proteomes" id="UP000676409"/>
    </source>
</evidence>
<protein>
    <submittedName>
        <fullName evidence="1">Universal stress protein</fullName>
    </submittedName>
</protein>
<evidence type="ECO:0000313" key="1">
    <source>
        <dbReference type="EMBL" id="QUD88723.1"/>
    </source>
</evidence>
<dbReference type="CDD" id="cd00293">
    <property type="entry name" value="USP-like"/>
    <property type="match status" value="1"/>
</dbReference>
<dbReference type="AlphaFoldDB" id="A0A975G073"/>
<gene>
    <name evidence="1" type="ORF">KCG34_02210</name>
</gene>
<dbReference type="KEGG" id="caul:KCG34_02210"/>
<organism evidence="1 2">
    <name type="scientific">Phenylobacterium montanum</name>
    <dbReference type="NCBI Taxonomy" id="2823693"/>
    <lineage>
        <taxon>Bacteria</taxon>
        <taxon>Pseudomonadati</taxon>
        <taxon>Pseudomonadota</taxon>
        <taxon>Alphaproteobacteria</taxon>
        <taxon>Caulobacterales</taxon>
        <taxon>Caulobacteraceae</taxon>
        <taxon>Phenylobacterium</taxon>
    </lineage>
</organism>
<dbReference type="SUPFAM" id="SSF52402">
    <property type="entry name" value="Adenine nucleotide alpha hydrolases-like"/>
    <property type="match status" value="2"/>
</dbReference>
<proteinExistence type="predicted"/>
<dbReference type="RefSeq" id="WP_211938773.1">
    <property type="nucleotide sequence ID" value="NZ_CP073078.1"/>
</dbReference>
<sequence length="273" mass="29287">MAYDTLLTHVAMDRGCEARLRMTADVARVLGCGEVIGLGAQAPWPFSDERDGTGPDFERLVQSARSDIAVSESAFRDALAAATATASWRSEIGYPSDVVAAHARAADLVLAYRSNEATVSFAYADPEIVLMEAGLPVLFMPASYAEFKADTVLFAWKNTREARRAAALALPVLSKARRVLVASVCHERDLAGVEQELADIARRLSRHGVAATTLAEVGAPGSAGSRLVRIAETDGSELIFAGAYGHSRLREWALGGVTRDLLSARDRFVLLCH</sequence>
<accession>A0A975G073</accession>
<keyword evidence="2" id="KW-1185">Reference proteome</keyword>
<name>A0A975G073_9CAUL</name>